<organism evidence="1 2">
    <name type="scientific">Clitoria ternatea</name>
    <name type="common">Butterfly pea</name>
    <dbReference type="NCBI Taxonomy" id="43366"/>
    <lineage>
        <taxon>Eukaryota</taxon>
        <taxon>Viridiplantae</taxon>
        <taxon>Streptophyta</taxon>
        <taxon>Embryophyta</taxon>
        <taxon>Tracheophyta</taxon>
        <taxon>Spermatophyta</taxon>
        <taxon>Magnoliopsida</taxon>
        <taxon>eudicotyledons</taxon>
        <taxon>Gunneridae</taxon>
        <taxon>Pentapetalae</taxon>
        <taxon>rosids</taxon>
        <taxon>fabids</taxon>
        <taxon>Fabales</taxon>
        <taxon>Fabaceae</taxon>
        <taxon>Papilionoideae</taxon>
        <taxon>50 kb inversion clade</taxon>
        <taxon>NPAAA clade</taxon>
        <taxon>indigoferoid/millettioid clade</taxon>
        <taxon>Phaseoleae</taxon>
        <taxon>Clitoria</taxon>
    </lineage>
</organism>
<keyword evidence="2" id="KW-1185">Reference proteome</keyword>
<evidence type="ECO:0000313" key="2">
    <source>
        <dbReference type="Proteomes" id="UP001359559"/>
    </source>
</evidence>
<gene>
    <name evidence="1" type="ORF">RJT34_03453</name>
</gene>
<reference evidence="1 2" key="1">
    <citation type="submission" date="2024-01" db="EMBL/GenBank/DDBJ databases">
        <title>The genomes of 5 underutilized Papilionoideae crops provide insights into root nodulation and disease resistance.</title>
        <authorList>
            <person name="Yuan L."/>
        </authorList>
    </citation>
    <scope>NUCLEOTIDE SEQUENCE [LARGE SCALE GENOMIC DNA]</scope>
    <source>
        <strain evidence="1">LY-2023</strain>
        <tissue evidence="1">Leaf</tissue>
    </source>
</reference>
<dbReference type="Proteomes" id="UP001359559">
    <property type="component" value="Unassembled WGS sequence"/>
</dbReference>
<evidence type="ECO:0000313" key="1">
    <source>
        <dbReference type="EMBL" id="KAK7318746.1"/>
    </source>
</evidence>
<dbReference type="AlphaFoldDB" id="A0AAN9KLP0"/>
<proteinExistence type="predicted"/>
<dbReference type="EMBL" id="JAYKXN010000001">
    <property type="protein sequence ID" value="KAK7318746.1"/>
    <property type="molecule type" value="Genomic_DNA"/>
</dbReference>
<protein>
    <submittedName>
        <fullName evidence="1">Uncharacterized protein</fullName>
    </submittedName>
</protein>
<accession>A0AAN9KLP0</accession>
<name>A0AAN9KLP0_CLITE</name>
<comment type="caution">
    <text evidence="1">The sequence shown here is derived from an EMBL/GenBank/DDBJ whole genome shotgun (WGS) entry which is preliminary data.</text>
</comment>
<sequence>MKDHIGALNANEVHKRIICSVDVSSFVRAAHVQFIFCSALCTNLVLQLLEGSRRLAFSGSGCLRCIRVLRAARKQKTKEEE</sequence>